<dbReference type="Proteomes" id="UP001445335">
    <property type="component" value="Unassembled WGS sequence"/>
</dbReference>
<accession>A0AAW1QXC4</accession>
<evidence type="ECO:0000256" key="1">
    <source>
        <dbReference type="SAM" id="MobiDB-lite"/>
    </source>
</evidence>
<feature type="compositionally biased region" description="Low complexity" evidence="1">
    <location>
        <begin position="1"/>
        <end position="11"/>
    </location>
</feature>
<protein>
    <submittedName>
        <fullName evidence="2">Uncharacterized protein</fullName>
    </submittedName>
</protein>
<gene>
    <name evidence="2" type="ORF">WJX81_007451</name>
</gene>
<evidence type="ECO:0000313" key="3">
    <source>
        <dbReference type="Proteomes" id="UP001445335"/>
    </source>
</evidence>
<organism evidence="2 3">
    <name type="scientific">Elliptochloris bilobata</name>
    <dbReference type="NCBI Taxonomy" id="381761"/>
    <lineage>
        <taxon>Eukaryota</taxon>
        <taxon>Viridiplantae</taxon>
        <taxon>Chlorophyta</taxon>
        <taxon>core chlorophytes</taxon>
        <taxon>Trebouxiophyceae</taxon>
        <taxon>Trebouxiophyceae incertae sedis</taxon>
        <taxon>Elliptochloris clade</taxon>
        <taxon>Elliptochloris</taxon>
    </lineage>
</organism>
<dbReference type="EMBL" id="JALJOU010000067">
    <property type="protein sequence ID" value="KAK9826203.1"/>
    <property type="molecule type" value="Genomic_DNA"/>
</dbReference>
<feature type="region of interest" description="Disordered" evidence="1">
    <location>
        <begin position="1"/>
        <end position="50"/>
    </location>
</feature>
<dbReference type="AlphaFoldDB" id="A0AAW1QXC4"/>
<proteinExistence type="predicted"/>
<sequence>MAHAVPRPARTALRRRRQRQRSNSTDGRINAVDAALGPGDRAWNRPGEHSSSTAWRCEACECWVPRKAGGESAWRAHVQGIRHRRQALSLLHTGVRGNLLLSAFERIPEPGAPEHQLVGNASADFGLQVEALRAPGAPGDTPTRIAQLHSAVTKELLHHAGAGVEYKRLSERLSRARLSTAWPAACTRLRGEGRASEGSATFLAAEPALIACVAEALQEMGHISALIIAAAPPVLDLAATTAALVALAHAAARATGLRQLKLTIMPTSARGGQDIIGNQLASALVARVAAALQDTLAANGMLRCLMLKLPTMRHDAVLSESQAALLNAAAGAPAKRRLAVLMSLHPRAGPACFLAWLPMPLLHSIMHAGAPLQGCRVGFQDRTEGGIY</sequence>
<comment type="caution">
    <text evidence="2">The sequence shown here is derived from an EMBL/GenBank/DDBJ whole genome shotgun (WGS) entry which is preliminary data.</text>
</comment>
<keyword evidence="3" id="KW-1185">Reference proteome</keyword>
<evidence type="ECO:0000313" key="2">
    <source>
        <dbReference type="EMBL" id="KAK9826203.1"/>
    </source>
</evidence>
<reference evidence="2 3" key="1">
    <citation type="journal article" date="2024" name="Nat. Commun.">
        <title>Phylogenomics reveals the evolutionary origins of lichenization in chlorophyte algae.</title>
        <authorList>
            <person name="Puginier C."/>
            <person name="Libourel C."/>
            <person name="Otte J."/>
            <person name="Skaloud P."/>
            <person name="Haon M."/>
            <person name="Grisel S."/>
            <person name="Petersen M."/>
            <person name="Berrin J.G."/>
            <person name="Delaux P.M."/>
            <person name="Dal Grande F."/>
            <person name="Keller J."/>
        </authorList>
    </citation>
    <scope>NUCLEOTIDE SEQUENCE [LARGE SCALE GENOMIC DNA]</scope>
    <source>
        <strain evidence="2 3">SAG 245.80</strain>
    </source>
</reference>
<name>A0AAW1QXC4_9CHLO</name>